<dbReference type="GO" id="GO:0008483">
    <property type="term" value="F:transaminase activity"/>
    <property type="evidence" value="ECO:0007669"/>
    <property type="project" value="UniProtKB-KW"/>
</dbReference>
<keyword evidence="7" id="KW-0808">Transferase</keyword>
<feature type="transmembrane region" description="Helical" evidence="6">
    <location>
        <begin position="46"/>
        <end position="69"/>
    </location>
</feature>
<keyword evidence="1 4" id="KW-0663">Pyridoxal phosphate</keyword>
<dbReference type="Proteomes" id="UP000248079">
    <property type="component" value="Unassembled WGS sequence"/>
</dbReference>
<dbReference type="Pfam" id="PF01041">
    <property type="entry name" value="DegT_DnrJ_EryC1"/>
    <property type="match status" value="1"/>
</dbReference>
<evidence type="ECO:0000313" key="8">
    <source>
        <dbReference type="Proteomes" id="UP000248079"/>
    </source>
</evidence>
<dbReference type="CDD" id="cd00616">
    <property type="entry name" value="AHBA_syn"/>
    <property type="match status" value="1"/>
</dbReference>
<keyword evidence="6" id="KW-0472">Membrane</keyword>
<dbReference type="Gene3D" id="3.90.1150.10">
    <property type="entry name" value="Aspartate Aminotransferase, domain 1"/>
    <property type="match status" value="1"/>
</dbReference>
<comment type="caution">
    <text evidence="7">The sequence shown here is derived from an EMBL/GenBank/DDBJ whole genome shotgun (WGS) entry which is preliminary data.</text>
</comment>
<feature type="modified residue" description="N6-(pyridoxal phosphate)lysine" evidence="4">
    <location>
        <position position="185"/>
    </location>
</feature>
<evidence type="ECO:0000256" key="3">
    <source>
        <dbReference type="PIRSR" id="PIRSR000390-1"/>
    </source>
</evidence>
<dbReference type="EMBL" id="QFLI01000008">
    <property type="protein sequence ID" value="PXX97934.1"/>
    <property type="molecule type" value="Genomic_DNA"/>
</dbReference>
<evidence type="ECO:0000256" key="2">
    <source>
        <dbReference type="ARBA" id="ARBA00037999"/>
    </source>
</evidence>
<dbReference type="GO" id="GO:0030170">
    <property type="term" value="F:pyridoxal phosphate binding"/>
    <property type="evidence" value="ECO:0007669"/>
    <property type="project" value="TreeGrafter"/>
</dbReference>
<evidence type="ECO:0000256" key="6">
    <source>
        <dbReference type="SAM" id="Phobius"/>
    </source>
</evidence>
<feature type="active site" description="Proton acceptor" evidence="3">
    <location>
        <position position="185"/>
    </location>
</feature>
<evidence type="ECO:0000313" key="7">
    <source>
        <dbReference type="EMBL" id="PXX97934.1"/>
    </source>
</evidence>
<sequence length="394" mass="44975">MEKRKILVTRPQLPPLNEFIPLLADIWDSRWLTNNGKYHQEFEKALANYLGVPYVVLFANGTLALMAALQCLRIKGEVITTPYSFVATTHSLWWNHIKPVFVDIEPDYCNLDPERIEAAITPATTAILPVHVYGNPCEVDKIQDLADYYGLKVIYDAAHAFGVRLKGSSVLNYGDLSIVSFHATKVFNTIEGGAIICHDIKTKKRLDYLKNFGIANETTVVAPGINAKMNELQAAYGLLQLKYFDTVIDGRKHITEKYKQGLENIPGVRYLDEPQEVDYNYSYFPIFIDESEFGRSRDDLFEELKKHGIYGRRYFYPLISEFPTYRGLPSAKGLDIAFEVSRQIICLPLYPDLADEIVDLIISIISEMVQVDSNKVPVKVLKTYKEKRKFPKEK</sequence>
<reference evidence="7 8" key="1">
    <citation type="submission" date="2018-05" db="EMBL/GenBank/DDBJ databases">
        <title>Marinifilum breve JC075T sp. nov., a marine bacterium isolated from Yongle Blue Hole in the South China Sea.</title>
        <authorList>
            <person name="Fu T."/>
        </authorList>
    </citation>
    <scope>NUCLEOTIDE SEQUENCE [LARGE SCALE GENOMIC DNA]</scope>
    <source>
        <strain evidence="7 8">JC075</strain>
    </source>
</reference>
<dbReference type="PIRSF" id="PIRSF000390">
    <property type="entry name" value="PLP_StrS"/>
    <property type="match status" value="1"/>
</dbReference>
<dbReference type="OrthoDB" id="9810913at2"/>
<comment type="similarity">
    <text evidence="2 5">Belongs to the DegT/DnrJ/EryC1 family.</text>
</comment>
<evidence type="ECO:0000256" key="5">
    <source>
        <dbReference type="RuleBase" id="RU004508"/>
    </source>
</evidence>
<dbReference type="Gene3D" id="3.40.640.10">
    <property type="entry name" value="Type I PLP-dependent aspartate aminotransferase-like (Major domain)"/>
    <property type="match status" value="1"/>
</dbReference>
<evidence type="ECO:0000256" key="4">
    <source>
        <dbReference type="PIRSR" id="PIRSR000390-2"/>
    </source>
</evidence>
<organism evidence="7 8">
    <name type="scientific">Marinifilum breve</name>
    <dbReference type="NCBI Taxonomy" id="2184082"/>
    <lineage>
        <taxon>Bacteria</taxon>
        <taxon>Pseudomonadati</taxon>
        <taxon>Bacteroidota</taxon>
        <taxon>Bacteroidia</taxon>
        <taxon>Marinilabiliales</taxon>
        <taxon>Marinifilaceae</taxon>
    </lineage>
</organism>
<dbReference type="PANTHER" id="PTHR30244:SF9">
    <property type="entry name" value="PROTEIN RV3402C"/>
    <property type="match status" value="1"/>
</dbReference>
<evidence type="ECO:0000256" key="1">
    <source>
        <dbReference type="ARBA" id="ARBA00022898"/>
    </source>
</evidence>
<proteinExistence type="inferred from homology"/>
<name>A0A2V3ZUL1_9BACT</name>
<dbReference type="AlphaFoldDB" id="A0A2V3ZUL1"/>
<keyword evidence="6" id="KW-1133">Transmembrane helix</keyword>
<dbReference type="InterPro" id="IPR000653">
    <property type="entry name" value="DegT/StrS_aminotransferase"/>
</dbReference>
<protein>
    <submittedName>
        <fullName evidence="7">Aminotransferase</fullName>
    </submittedName>
</protein>
<keyword evidence="7" id="KW-0032">Aminotransferase</keyword>
<gene>
    <name evidence="7" type="ORF">DF185_16480</name>
</gene>
<dbReference type="RefSeq" id="WP_110361866.1">
    <property type="nucleotide sequence ID" value="NZ_QFLI01000008.1"/>
</dbReference>
<dbReference type="InterPro" id="IPR015424">
    <property type="entry name" value="PyrdxlP-dep_Trfase"/>
</dbReference>
<dbReference type="PANTHER" id="PTHR30244">
    <property type="entry name" value="TRANSAMINASE"/>
    <property type="match status" value="1"/>
</dbReference>
<dbReference type="SUPFAM" id="SSF53383">
    <property type="entry name" value="PLP-dependent transferases"/>
    <property type="match status" value="1"/>
</dbReference>
<accession>A0A2V3ZUL1</accession>
<keyword evidence="6" id="KW-0812">Transmembrane</keyword>
<dbReference type="InterPro" id="IPR015422">
    <property type="entry name" value="PyrdxlP-dep_Trfase_small"/>
</dbReference>
<dbReference type="GO" id="GO:0000271">
    <property type="term" value="P:polysaccharide biosynthetic process"/>
    <property type="evidence" value="ECO:0007669"/>
    <property type="project" value="TreeGrafter"/>
</dbReference>
<keyword evidence="8" id="KW-1185">Reference proteome</keyword>
<dbReference type="InterPro" id="IPR015421">
    <property type="entry name" value="PyrdxlP-dep_Trfase_major"/>
</dbReference>